<dbReference type="Proteomes" id="UP001187192">
    <property type="component" value="Unassembled WGS sequence"/>
</dbReference>
<organism evidence="1 2">
    <name type="scientific">Ficus carica</name>
    <name type="common">Common fig</name>
    <dbReference type="NCBI Taxonomy" id="3494"/>
    <lineage>
        <taxon>Eukaryota</taxon>
        <taxon>Viridiplantae</taxon>
        <taxon>Streptophyta</taxon>
        <taxon>Embryophyta</taxon>
        <taxon>Tracheophyta</taxon>
        <taxon>Spermatophyta</taxon>
        <taxon>Magnoliopsida</taxon>
        <taxon>eudicotyledons</taxon>
        <taxon>Gunneridae</taxon>
        <taxon>Pentapetalae</taxon>
        <taxon>rosids</taxon>
        <taxon>fabids</taxon>
        <taxon>Rosales</taxon>
        <taxon>Moraceae</taxon>
        <taxon>Ficeae</taxon>
        <taxon>Ficus</taxon>
    </lineage>
</organism>
<dbReference type="EMBL" id="BTGU01000095">
    <property type="protein sequence ID" value="GMN60111.1"/>
    <property type="molecule type" value="Genomic_DNA"/>
</dbReference>
<reference evidence="1" key="1">
    <citation type="submission" date="2023-07" db="EMBL/GenBank/DDBJ databases">
        <title>draft genome sequence of fig (Ficus carica).</title>
        <authorList>
            <person name="Takahashi T."/>
            <person name="Nishimura K."/>
        </authorList>
    </citation>
    <scope>NUCLEOTIDE SEQUENCE</scope>
</reference>
<proteinExistence type="predicted"/>
<comment type="caution">
    <text evidence="1">The sequence shown here is derived from an EMBL/GenBank/DDBJ whole genome shotgun (WGS) entry which is preliminary data.</text>
</comment>
<evidence type="ECO:0000313" key="1">
    <source>
        <dbReference type="EMBL" id="GMN60111.1"/>
    </source>
</evidence>
<sequence>MPADSQECKLFIKDELQSGQLLVAVGRAWMQRLPIDKSMGYH</sequence>
<keyword evidence="2" id="KW-1185">Reference proteome</keyword>
<evidence type="ECO:0000313" key="2">
    <source>
        <dbReference type="Proteomes" id="UP001187192"/>
    </source>
</evidence>
<protein>
    <submittedName>
        <fullName evidence="1">Uncharacterized protein</fullName>
    </submittedName>
</protein>
<dbReference type="AlphaFoldDB" id="A0AA88J332"/>
<name>A0AA88J332_FICCA</name>
<accession>A0AA88J332</accession>
<gene>
    <name evidence="1" type="ORF">TIFTF001_029201</name>
</gene>